<dbReference type="AlphaFoldDB" id="A0A1W6YET9"/>
<dbReference type="STRING" id="1416806.CAL12_01085"/>
<keyword evidence="8" id="KW-1185">Reference proteome</keyword>
<dbReference type="InterPro" id="IPR016192">
    <property type="entry name" value="APOBEC/CMP_deaminase_Zn-bd"/>
</dbReference>
<feature type="region of interest" description="Disordered" evidence="5">
    <location>
        <begin position="543"/>
        <end position="566"/>
    </location>
</feature>
<comment type="similarity">
    <text evidence="1">Belongs to the cytidine and deoxycytidylate deaminase family.</text>
</comment>
<dbReference type="Gene3D" id="3.40.140.10">
    <property type="entry name" value="Cytidine Deaminase, domain 2"/>
    <property type="match status" value="1"/>
</dbReference>
<evidence type="ECO:0000256" key="3">
    <source>
        <dbReference type="ARBA" id="ARBA00022801"/>
    </source>
</evidence>
<protein>
    <recommendedName>
        <fullName evidence="6">CMP/dCMP-type deaminase domain-containing protein</fullName>
    </recommendedName>
</protein>
<keyword evidence="4" id="KW-0862">Zinc</keyword>
<dbReference type="Pfam" id="PF00383">
    <property type="entry name" value="dCMP_cyt_deam_1"/>
    <property type="match status" value="1"/>
</dbReference>
<gene>
    <name evidence="7" type="ORF">CAL12_01085</name>
</gene>
<dbReference type="EMBL" id="CP021108">
    <property type="protein sequence ID" value="ARP79558.1"/>
    <property type="molecule type" value="Genomic_DNA"/>
</dbReference>
<dbReference type="InterPro" id="IPR002125">
    <property type="entry name" value="CMP_dCMP_dom"/>
</dbReference>
<evidence type="ECO:0000259" key="6">
    <source>
        <dbReference type="PROSITE" id="PS51747"/>
    </source>
</evidence>
<feature type="domain" description="CMP/dCMP-type deaminase" evidence="6">
    <location>
        <begin position="264"/>
        <end position="460"/>
    </location>
</feature>
<accession>A0A1W6YET9</accession>
<dbReference type="NCBIfam" id="NF041025">
    <property type="entry name" value="antiphage_deaminase"/>
    <property type="match status" value="1"/>
</dbReference>
<dbReference type="InterPro" id="IPR027417">
    <property type="entry name" value="P-loop_NTPase"/>
</dbReference>
<dbReference type="SUPFAM" id="SSF53927">
    <property type="entry name" value="Cytidine deaminase-like"/>
    <property type="match status" value="1"/>
</dbReference>
<dbReference type="PANTHER" id="PTHR11086:SF18">
    <property type="entry name" value="DEOXYCYTIDYLATE DEAMINASE"/>
    <property type="match status" value="1"/>
</dbReference>
<dbReference type="InterPro" id="IPR016193">
    <property type="entry name" value="Cytidine_deaminase-like"/>
</dbReference>
<evidence type="ECO:0000256" key="1">
    <source>
        <dbReference type="ARBA" id="ARBA00006576"/>
    </source>
</evidence>
<dbReference type="InterPro" id="IPR015517">
    <property type="entry name" value="dCMP_deaminase-rel"/>
</dbReference>
<dbReference type="GO" id="GO:0004132">
    <property type="term" value="F:dCMP deaminase activity"/>
    <property type="evidence" value="ECO:0007669"/>
    <property type="project" value="TreeGrafter"/>
</dbReference>
<keyword evidence="3" id="KW-0378">Hydrolase</keyword>
<dbReference type="KEGG" id="bgv:CAL12_01085"/>
<feature type="region of interest" description="Disordered" evidence="5">
    <location>
        <begin position="1"/>
        <end position="35"/>
    </location>
</feature>
<keyword evidence="2" id="KW-0479">Metal-binding</keyword>
<organism evidence="7 8">
    <name type="scientific">Bordetella genomosp. 8</name>
    <dbReference type="NCBI Taxonomy" id="1416806"/>
    <lineage>
        <taxon>Bacteria</taxon>
        <taxon>Pseudomonadati</taxon>
        <taxon>Pseudomonadota</taxon>
        <taxon>Betaproteobacteria</taxon>
        <taxon>Burkholderiales</taxon>
        <taxon>Alcaligenaceae</taxon>
        <taxon>Bordetella</taxon>
    </lineage>
</organism>
<evidence type="ECO:0000313" key="7">
    <source>
        <dbReference type="EMBL" id="ARP79558.1"/>
    </source>
</evidence>
<dbReference type="PROSITE" id="PS51747">
    <property type="entry name" value="CYT_DCMP_DEAMINASES_2"/>
    <property type="match status" value="1"/>
</dbReference>
<evidence type="ECO:0000256" key="5">
    <source>
        <dbReference type="SAM" id="MobiDB-lite"/>
    </source>
</evidence>
<dbReference type="GO" id="GO:0008270">
    <property type="term" value="F:zinc ion binding"/>
    <property type="evidence" value="ECO:0007669"/>
    <property type="project" value="InterPro"/>
</dbReference>
<dbReference type="PANTHER" id="PTHR11086">
    <property type="entry name" value="DEOXYCYTIDYLATE DEAMINASE-RELATED"/>
    <property type="match status" value="1"/>
</dbReference>
<dbReference type="Gene3D" id="3.40.50.300">
    <property type="entry name" value="P-loop containing nucleotide triphosphate hydrolases"/>
    <property type="match status" value="1"/>
</dbReference>
<dbReference type="Proteomes" id="UP000194151">
    <property type="component" value="Chromosome"/>
</dbReference>
<evidence type="ECO:0000256" key="2">
    <source>
        <dbReference type="ARBA" id="ARBA00022723"/>
    </source>
</evidence>
<name>A0A1W6YET9_9BORD</name>
<evidence type="ECO:0000313" key="8">
    <source>
        <dbReference type="Proteomes" id="UP000194151"/>
    </source>
</evidence>
<proteinExistence type="inferred from homology"/>
<evidence type="ECO:0000256" key="4">
    <source>
        <dbReference type="ARBA" id="ARBA00022833"/>
    </source>
</evidence>
<sequence length="566" mass="62490">MASTSKSKTQRGKVRQRVSENPSSDASIAARSGGLLQPQPHPELVIGLVGPVGVNLEPIITALRDGLAVARYKSYVVRLSKLIENLAELDFSGSPEHERIGNLMTLGTHLREQSKLGDAAAILAIAEIARIRDVENHAPLPASSAGNAFILRSLKHPAEVERLRTIYGKGFLLISVYSPRDVRVTALAERLSRSGANAKRLARSRAEALIARDESEDDKDLGQDVQDAFPLADLFVDARNTERLRAAIQRFLHLTFGNRFRTPTKDEHGMFHARAAALRSADLNRQVGAAIMQDGSDVITVGCNDVPKSGGDQYWEGDPDDDRDFRREIDSSAEQRTQMFEELFERLSSHGYLNTNKLSNSDVHHTVASLIDGDKKRVLKGIGLMNLLEFGRSVHAEMAALMSAARLGRSVKGATLYCTTFPCHMCARHIVASGIKRVVYVEPYPKSRARQLHADAIAVDPIAPSSKHVNFEPFEGIAPRQYQSIFSADDMRKQNDGRIRPWRMADGKVRFQRYLNTYLELEVALLADVVPLLQQAIKPLPTLEGDHHDSATIPKRANRTRPGSGA</sequence>
<reference evidence="7 8" key="1">
    <citation type="submission" date="2017-05" db="EMBL/GenBank/DDBJ databases">
        <title>Complete and WGS of Bordetella genogroups.</title>
        <authorList>
            <person name="Spilker T."/>
            <person name="LiPuma J."/>
        </authorList>
    </citation>
    <scope>NUCLEOTIDE SEQUENCE [LARGE SCALE GENOMIC DNA]</scope>
    <source>
        <strain evidence="7 8">AU19157</strain>
    </source>
</reference>
<dbReference type="PROSITE" id="PS00903">
    <property type="entry name" value="CYT_DCMP_DEAMINASES_1"/>
    <property type="match status" value="1"/>
</dbReference>
<dbReference type="GO" id="GO:0005737">
    <property type="term" value="C:cytoplasm"/>
    <property type="evidence" value="ECO:0007669"/>
    <property type="project" value="TreeGrafter"/>
</dbReference>